<dbReference type="PROSITE" id="PS50113">
    <property type="entry name" value="PAC"/>
    <property type="match status" value="1"/>
</dbReference>
<evidence type="ECO:0000313" key="9">
    <source>
        <dbReference type="Proteomes" id="UP000321726"/>
    </source>
</evidence>
<proteinExistence type="predicted"/>
<sequence length="683" mass="77069">MIMSPDMQQGRSLLKLFDLLFDQAPLMVDGFDKEGRCILWNQECVRVFGWSAEEIKAHPHPLALFYPEEEQYKDVLEGIASADGEMFREWYPSTRDGKQLTTMWANIPLPSGDMLCIGHDLTELRRAENQQRLAASVFASSYAGIIITDADNRICDVNPAFTRLTGYSRTEVIGQSPLMLDSGSHSRSHYTRIWRHLIKHGGWRGELWGRRRNGEIYPQHLSMSLVRDAREQVLNCTIIFSDITELKRHENELKYQATHDALTRLPNRQYFSQHLERALDRARRHNGLLAVCYLDLDGFKPINDRFGHAAGDDVLVAITRRLQGVIRDSDLLARLGGDEFAVLLADLHDHGECLQAVQRMQQTLTQPIAIGECLACITVSIGITLYPQDNANADTLLRHADQAMYRAKNSGKNRYQLFDPSLGLPERRHQQRVEAALANDELTLHYQPRIDLASGDLLGFEALLRWPQPPHGLVMPVDILPMVQDPQLVSSLGEWVIERVLRQLRQWQQLGVSPRVSFNISLQHLSQPDFGERLEGILSRYPELSPTRLELEFRCEDSADGAAPVANSLAHCRTLGLSLAMDNFGAGHSSLAQLLELPIDTLKIDRCFIKGLLSDERNVVVVEGVMQIARRLGLTVVAEGAESPAHCRRLQQLGCYRAQGYGIAAPMPAERALQWMQQYQSPG</sequence>
<dbReference type="InterPro" id="IPR000700">
    <property type="entry name" value="PAS-assoc_C"/>
</dbReference>
<dbReference type="EMBL" id="FRCA01000001">
    <property type="protein sequence ID" value="SHL40240.1"/>
    <property type="molecule type" value="Genomic_DNA"/>
</dbReference>
<dbReference type="InterPro" id="IPR043128">
    <property type="entry name" value="Rev_trsase/Diguanyl_cyclase"/>
</dbReference>
<dbReference type="InterPro" id="IPR052155">
    <property type="entry name" value="Biofilm_reg_signaling"/>
</dbReference>
<reference evidence="6 9" key="2">
    <citation type="submission" date="2019-07" db="EMBL/GenBank/DDBJ databases">
        <title>Whole genome shotgun sequence of Halomonas cupida NBRC 102219.</title>
        <authorList>
            <person name="Hosoyama A."/>
            <person name="Uohara A."/>
            <person name="Ohji S."/>
            <person name="Ichikawa N."/>
        </authorList>
    </citation>
    <scope>NUCLEOTIDE SEQUENCE [LARGE SCALE GENOMIC DNA]</scope>
    <source>
        <strain evidence="6 9">NBRC 102219</strain>
    </source>
</reference>
<dbReference type="InterPro" id="IPR001633">
    <property type="entry name" value="EAL_dom"/>
</dbReference>
<dbReference type="PANTHER" id="PTHR44757:SF2">
    <property type="entry name" value="BIOFILM ARCHITECTURE MAINTENANCE PROTEIN MBAA"/>
    <property type="match status" value="1"/>
</dbReference>
<dbReference type="SMART" id="SM00267">
    <property type="entry name" value="GGDEF"/>
    <property type="match status" value="1"/>
</dbReference>
<dbReference type="InterPro" id="IPR029787">
    <property type="entry name" value="Nucleotide_cyclase"/>
</dbReference>
<evidence type="ECO:0000313" key="8">
    <source>
        <dbReference type="Proteomes" id="UP000184123"/>
    </source>
</evidence>
<dbReference type="Proteomes" id="UP000321726">
    <property type="component" value="Unassembled WGS sequence"/>
</dbReference>
<dbReference type="InterPro" id="IPR000160">
    <property type="entry name" value="GGDEF_dom"/>
</dbReference>
<keyword evidence="9" id="KW-1185">Reference proteome</keyword>
<accession>A0A1M7AC35</accession>
<dbReference type="InterPro" id="IPR035965">
    <property type="entry name" value="PAS-like_dom_sf"/>
</dbReference>
<evidence type="ECO:0000313" key="6">
    <source>
        <dbReference type="EMBL" id="GEN22446.1"/>
    </source>
</evidence>
<dbReference type="CDD" id="cd01949">
    <property type="entry name" value="GGDEF"/>
    <property type="match status" value="1"/>
</dbReference>
<name>A0A1M7AC35_9GAMM</name>
<evidence type="ECO:0000259" key="4">
    <source>
        <dbReference type="PROSITE" id="PS50883"/>
    </source>
</evidence>
<feature type="domain" description="PAS" evidence="2">
    <location>
        <begin position="130"/>
        <end position="201"/>
    </location>
</feature>
<dbReference type="NCBIfam" id="TIGR00229">
    <property type="entry name" value="sensory_box"/>
    <property type="match status" value="2"/>
</dbReference>
<feature type="domain" description="EAL" evidence="4">
    <location>
        <begin position="426"/>
        <end position="680"/>
    </location>
</feature>
<dbReference type="InterPro" id="IPR000014">
    <property type="entry name" value="PAS"/>
</dbReference>
<dbReference type="PANTHER" id="PTHR44757">
    <property type="entry name" value="DIGUANYLATE CYCLASE DGCP"/>
    <property type="match status" value="1"/>
</dbReference>
<dbReference type="InterPro" id="IPR035919">
    <property type="entry name" value="EAL_sf"/>
</dbReference>
<feature type="domain" description="GGDEF" evidence="5">
    <location>
        <begin position="287"/>
        <end position="420"/>
    </location>
</feature>
<protein>
    <submittedName>
        <fullName evidence="7">PAS domain S-box-containing protein/diguanylate cyclase (GGDEF) domain-containing protein</fullName>
    </submittedName>
</protein>
<dbReference type="Gene3D" id="3.30.450.20">
    <property type="entry name" value="PAS domain"/>
    <property type="match status" value="2"/>
</dbReference>
<dbReference type="PROSITE" id="PS50887">
    <property type="entry name" value="GGDEF"/>
    <property type="match status" value="1"/>
</dbReference>
<dbReference type="Gene3D" id="3.20.20.450">
    <property type="entry name" value="EAL domain"/>
    <property type="match status" value="1"/>
</dbReference>
<reference evidence="7 8" key="1">
    <citation type="submission" date="2016-11" db="EMBL/GenBank/DDBJ databases">
        <authorList>
            <person name="Jaros S."/>
            <person name="Januszkiewicz K."/>
            <person name="Wedrychowicz H."/>
        </authorList>
    </citation>
    <scope>NUCLEOTIDE SEQUENCE [LARGE SCALE GENOMIC DNA]</scope>
    <source>
        <strain evidence="7 8">DSM 4740</strain>
    </source>
</reference>
<dbReference type="SMART" id="SM00052">
    <property type="entry name" value="EAL"/>
    <property type="match status" value="1"/>
</dbReference>
<evidence type="ECO:0000256" key="1">
    <source>
        <dbReference type="ARBA" id="ARBA00001946"/>
    </source>
</evidence>
<dbReference type="PROSITE" id="PS50883">
    <property type="entry name" value="EAL"/>
    <property type="match status" value="1"/>
</dbReference>
<evidence type="ECO:0000259" key="2">
    <source>
        <dbReference type="PROSITE" id="PS50112"/>
    </source>
</evidence>
<dbReference type="EMBL" id="BJXU01000013">
    <property type="protein sequence ID" value="GEN22446.1"/>
    <property type="molecule type" value="Genomic_DNA"/>
</dbReference>
<dbReference type="Pfam" id="PF00990">
    <property type="entry name" value="GGDEF"/>
    <property type="match status" value="1"/>
</dbReference>
<dbReference type="AlphaFoldDB" id="A0A1M7AC35"/>
<dbReference type="SUPFAM" id="SSF55073">
    <property type="entry name" value="Nucleotide cyclase"/>
    <property type="match status" value="1"/>
</dbReference>
<comment type="cofactor">
    <cofactor evidence="1">
        <name>Mg(2+)</name>
        <dbReference type="ChEBI" id="CHEBI:18420"/>
    </cofactor>
</comment>
<dbReference type="NCBIfam" id="TIGR00254">
    <property type="entry name" value="GGDEF"/>
    <property type="match status" value="1"/>
</dbReference>
<feature type="domain" description="PAC" evidence="3">
    <location>
        <begin position="203"/>
        <end position="255"/>
    </location>
</feature>
<dbReference type="FunFam" id="3.30.70.270:FF:000001">
    <property type="entry name" value="Diguanylate cyclase domain protein"/>
    <property type="match status" value="1"/>
</dbReference>
<dbReference type="Proteomes" id="UP000184123">
    <property type="component" value="Unassembled WGS sequence"/>
</dbReference>
<dbReference type="SMART" id="SM00091">
    <property type="entry name" value="PAS"/>
    <property type="match status" value="2"/>
</dbReference>
<dbReference type="Pfam" id="PF00563">
    <property type="entry name" value="EAL"/>
    <property type="match status" value="1"/>
</dbReference>
<evidence type="ECO:0000259" key="3">
    <source>
        <dbReference type="PROSITE" id="PS50113"/>
    </source>
</evidence>
<dbReference type="Pfam" id="PF13426">
    <property type="entry name" value="PAS_9"/>
    <property type="match status" value="1"/>
</dbReference>
<evidence type="ECO:0000313" key="7">
    <source>
        <dbReference type="EMBL" id="SHL40240.1"/>
    </source>
</evidence>
<evidence type="ECO:0000259" key="5">
    <source>
        <dbReference type="PROSITE" id="PS50887"/>
    </source>
</evidence>
<dbReference type="SUPFAM" id="SSF141868">
    <property type="entry name" value="EAL domain-like"/>
    <property type="match status" value="1"/>
</dbReference>
<feature type="domain" description="PAS" evidence="2">
    <location>
        <begin position="32"/>
        <end position="69"/>
    </location>
</feature>
<dbReference type="STRING" id="44933.SAMN05660971_00451"/>
<dbReference type="CDD" id="cd00130">
    <property type="entry name" value="PAS"/>
    <property type="match status" value="2"/>
</dbReference>
<dbReference type="Gene3D" id="3.30.70.270">
    <property type="match status" value="1"/>
</dbReference>
<dbReference type="PROSITE" id="PS50112">
    <property type="entry name" value="PAS"/>
    <property type="match status" value="2"/>
</dbReference>
<dbReference type="GO" id="GO:0003824">
    <property type="term" value="F:catalytic activity"/>
    <property type="evidence" value="ECO:0007669"/>
    <property type="project" value="UniProtKB-ARBA"/>
</dbReference>
<organism evidence="7 8">
    <name type="scientific">Halomonas cupida</name>
    <dbReference type="NCBI Taxonomy" id="44933"/>
    <lineage>
        <taxon>Bacteria</taxon>
        <taxon>Pseudomonadati</taxon>
        <taxon>Pseudomonadota</taxon>
        <taxon>Gammaproteobacteria</taxon>
        <taxon>Oceanospirillales</taxon>
        <taxon>Halomonadaceae</taxon>
        <taxon>Halomonas</taxon>
    </lineage>
</organism>
<dbReference type="CDD" id="cd01948">
    <property type="entry name" value="EAL"/>
    <property type="match status" value="1"/>
</dbReference>
<dbReference type="SUPFAM" id="SSF55785">
    <property type="entry name" value="PYP-like sensor domain (PAS domain)"/>
    <property type="match status" value="2"/>
</dbReference>
<gene>
    <name evidence="6" type="ORF">HCU01_03950</name>
    <name evidence="7" type="ORF">SAMN05660971_00451</name>
</gene>